<dbReference type="AlphaFoldDB" id="A0A242MPV9"/>
<evidence type="ECO:0000313" key="1">
    <source>
        <dbReference type="EMBL" id="OTP73359.1"/>
    </source>
</evidence>
<name>A0A242MPV9_CABSO</name>
<protein>
    <submittedName>
        <fullName evidence="1">TPR protein</fullName>
    </submittedName>
</protein>
<proteinExistence type="predicted"/>
<accession>A0A242MPV9</accession>
<dbReference type="Proteomes" id="UP000194546">
    <property type="component" value="Unassembled WGS sequence"/>
</dbReference>
<comment type="caution">
    <text evidence="1">The sequence shown here is derived from an EMBL/GenBank/DDBJ whole genome shotgun (WGS) entry which is preliminary data.</text>
</comment>
<gene>
    <name evidence="1" type="ORF">PAMC26510_18980</name>
</gene>
<dbReference type="EMBL" id="NBTY01000100">
    <property type="protein sequence ID" value="OTP73359.1"/>
    <property type="molecule type" value="Genomic_DNA"/>
</dbReference>
<reference evidence="1 2" key="1">
    <citation type="submission" date="2017-03" db="EMBL/GenBank/DDBJ databases">
        <title>Genome analysis of strain PAMC 26510.</title>
        <authorList>
            <person name="Oh H.-M."/>
            <person name="Yang J.-A."/>
        </authorList>
    </citation>
    <scope>NUCLEOTIDE SEQUENCE [LARGE SCALE GENOMIC DNA]</scope>
    <source>
        <strain evidence="1 2">PAMC 26510</strain>
    </source>
</reference>
<evidence type="ECO:0000313" key="2">
    <source>
        <dbReference type="Proteomes" id="UP000194546"/>
    </source>
</evidence>
<sequence length="17" mass="1875">MRSSGILGVCQNRANRL</sequence>
<organism evidence="1 2">
    <name type="scientific">Caballeronia sordidicola</name>
    <name type="common">Burkholderia sordidicola</name>
    <dbReference type="NCBI Taxonomy" id="196367"/>
    <lineage>
        <taxon>Bacteria</taxon>
        <taxon>Pseudomonadati</taxon>
        <taxon>Pseudomonadota</taxon>
        <taxon>Betaproteobacteria</taxon>
        <taxon>Burkholderiales</taxon>
        <taxon>Burkholderiaceae</taxon>
        <taxon>Caballeronia</taxon>
    </lineage>
</organism>